<proteinExistence type="predicted"/>
<protein>
    <submittedName>
        <fullName evidence="1">Uncharacterized protein</fullName>
    </submittedName>
</protein>
<accession>A0A1F4Q004</accession>
<reference evidence="1 2" key="1">
    <citation type="journal article" date="2016" name="Nat. Commun.">
        <title>Thousands of microbial genomes shed light on interconnected biogeochemical processes in an aquifer system.</title>
        <authorList>
            <person name="Anantharaman K."/>
            <person name="Brown C.T."/>
            <person name="Hug L.A."/>
            <person name="Sharon I."/>
            <person name="Castelle C.J."/>
            <person name="Probst A.J."/>
            <person name="Thomas B.C."/>
            <person name="Singh A."/>
            <person name="Wilkins M.J."/>
            <person name="Karaoz U."/>
            <person name="Brodie E.L."/>
            <person name="Williams K.H."/>
            <person name="Hubbard S.S."/>
            <person name="Banfield J.F."/>
        </authorList>
    </citation>
    <scope>NUCLEOTIDE SEQUENCE [LARGE SCALE GENOMIC DNA]</scope>
</reference>
<comment type="caution">
    <text evidence="1">The sequence shown here is derived from an EMBL/GenBank/DDBJ whole genome shotgun (WGS) entry which is preliminary data.</text>
</comment>
<name>A0A1F4Q004_UNCSA</name>
<dbReference type="EMBL" id="METM01000027">
    <property type="protein sequence ID" value="OGB89268.1"/>
    <property type="molecule type" value="Genomic_DNA"/>
</dbReference>
<dbReference type="Proteomes" id="UP000178724">
    <property type="component" value="Unassembled WGS sequence"/>
</dbReference>
<evidence type="ECO:0000313" key="1">
    <source>
        <dbReference type="EMBL" id="OGB89268.1"/>
    </source>
</evidence>
<gene>
    <name evidence="1" type="ORF">A2625_03780</name>
</gene>
<sequence>MAGRIFAGIGNLILEKPARVGLLTGPKTLIYVHPPDVSLAADNLAKIRTGLMGPNEPVLTMQESEAATFGGFSSLLQLLAKPGQPASDRFILTGSGAKSCLHQAFSLIIKETLKHSLRPIEFYFPLDSIHEYYEDGEESAKRVLFYLKSYQSEARRLGFSSATWLDDTLLNRRRIENPLVRIRLYSTTDKLLQILSY</sequence>
<organism evidence="1 2">
    <name type="scientific">candidate division WOR-1 bacterium RIFCSPHIGHO2_01_FULL_53_15</name>
    <dbReference type="NCBI Taxonomy" id="1802564"/>
    <lineage>
        <taxon>Bacteria</taxon>
        <taxon>Bacillati</taxon>
        <taxon>Saganbacteria</taxon>
    </lineage>
</organism>
<evidence type="ECO:0000313" key="2">
    <source>
        <dbReference type="Proteomes" id="UP000178724"/>
    </source>
</evidence>
<dbReference type="AlphaFoldDB" id="A0A1F4Q004"/>